<accession>A0A9W8TMG8</accession>
<dbReference type="Pfam" id="PF00903">
    <property type="entry name" value="Glyoxalase"/>
    <property type="match status" value="1"/>
</dbReference>
<comment type="caution">
    <text evidence="8">The sequence shown here is derived from an EMBL/GenBank/DDBJ whole genome shotgun (WGS) entry which is preliminary data.</text>
</comment>
<dbReference type="CDD" id="cd07267">
    <property type="entry name" value="THT_Oxygenase_N"/>
    <property type="match status" value="1"/>
</dbReference>
<evidence type="ECO:0000256" key="2">
    <source>
        <dbReference type="ARBA" id="ARBA00022723"/>
    </source>
</evidence>
<keyword evidence="9" id="KW-1185">Reference proteome</keyword>
<dbReference type="SMART" id="SM00906">
    <property type="entry name" value="Fungal_trans"/>
    <property type="match status" value="1"/>
</dbReference>
<dbReference type="VEuPathDB" id="FungiDB:F4678DRAFT_421519"/>
<dbReference type="VEuPathDB" id="FungiDB:F4678DRAFT_467204"/>
<dbReference type="Proteomes" id="UP001148614">
    <property type="component" value="Unassembled WGS sequence"/>
</dbReference>
<dbReference type="GO" id="GO:0000981">
    <property type="term" value="F:DNA-binding transcription factor activity, RNA polymerase II-specific"/>
    <property type="evidence" value="ECO:0007669"/>
    <property type="project" value="InterPro"/>
</dbReference>
<dbReference type="AlphaFoldDB" id="A0A9W8TMG8"/>
<dbReference type="CDD" id="cd00067">
    <property type="entry name" value="GAL4"/>
    <property type="match status" value="1"/>
</dbReference>
<comment type="subcellular location">
    <subcellularLocation>
        <location evidence="1">Nucleus</location>
    </subcellularLocation>
</comment>
<dbReference type="InterPro" id="IPR050815">
    <property type="entry name" value="TF_fung"/>
</dbReference>
<keyword evidence="5" id="KW-0539">Nucleus</keyword>
<dbReference type="PANTHER" id="PTHR47338">
    <property type="entry name" value="ZN(II)2CYS6 TRANSCRIPTION FACTOR (EUROFUNG)-RELATED"/>
    <property type="match status" value="1"/>
</dbReference>
<organism evidence="8 9">
    <name type="scientific">Xylaria arbuscula</name>
    <dbReference type="NCBI Taxonomy" id="114810"/>
    <lineage>
        <taxon>Eukaryota</taxon>
        <taxon>Fungi</taxon>
        <taxon>Dikarya</taxon>
        <taxon>Ascomycota</taxon>
        <taxon>Pezizomycotina</taxon>
        <taxon>Sordariomycetes</taxon>
        <taxon>Xylariomycetidae</taxon>
        <taxon>Xylariales</taxon>
        <taxon>Xylariaceae</taxon>
        <taxon>Xylaria</taxon>
    </lineage>
</organism>
<dbReference type="Gene3D" id="3.10.180.10">
    <property type="entry name" value="2,3-Dihydroxybiphenyl 1,2-Dioxygenase, domain 1"/>
    <property type="match status" value="2"/>
</dbReference>
<evidence type="ECO:0000256" key="5">
    <source>
        <dbReference type="ARBA" id="ARBA00023242"/>
    </source>
</evidence>
<dbReference type="FunFam" id="3.10.180.10:FF:000039">
    <property type="entry name" value="Trihydroxytoluene oxygenase (AFU_orthologue AFUA_8G02470)"/>
    <property type="match status" value="1"/>
</dbReference>
<sequence>MALYLLPILSRLPKFVRDMPEMRIPEISNNPSKVQLSRIAHVYFEHPDLDVFGEFATDWGFVEAKRDSDRIWYRGYGVDPYVYVVTKSKDGNPRFGGAAFVAKSEEEFEKAALLPGATPSSLADSPGGGKMITFTRSDDTQFHVVYGQIEREVEESAPSATHEIQGPYNGPFQKLRKGTFQRYREGPALVHKLGHFGMVYRDFDNEISWYTGNFNLVPSNVLYHWDFSNIDVLTFLHLDLGKEFSDHHCMFMQRAAPEVKKSYMHHTSYEVADFDEQLIGHEYLGKKGYESVWGVGRHILGSQIFDYWKDPSGFKIEHYADGDLVNEDTPTTREVVGPLSVWGPELPKDFGDLQRPCCSRCSEAGLPCTYSAERKKPGPPRGSRRQKQHAASPSTVSASAETLFTPNHQGDMFLTLDQSTLSNVSNNVSHDTINDFCLPRQEVPFESFDLHSPIYDSVVTTAHSSRQDAYPGYLLSREHERALLLHFFDEVHTAIPLFRTGQFLKKFDDGLVDKTLLVAIVTVTAKILGPVSFWAPENVELSMKFLLEIVSPDTAGSSDNSLDSFRLECLLAYYEFHQFPGASPWMRISKLARRAYRVGINQIDNPELCSAFDASVTTEDDMEDWRYLFWCIYCLDSYSNISVGTPFVIELESINTSLATQPYTQTHEVLPSISKVFLPDEVEDIWKTAKDVISNGIMVNYNLHMVTTTILRQAGYLMRLRAEGKRLPTKTMTLKSALAALRLSLPTRYLNPARNALSGESCLDHHTRLINILHLHMANLIMVLPPRLDGNEEEFMQNWLASLEPCQNIVSVVEQWDNQNSPRIDPAICFIVHSALCFLEVHRWSTADPTAPFIASLDQRQNLLLLFLEQFSSMWAVPRYLIHTSDDWGIDEFKGHSYEPPSRMLKMYEVRYLEYTNELPLA</sequence>
<dbReference type="GO" id="GO:0003677">
    <property type="term" value="F:DNA binding"/>
    <property type="evidence" value="ECO:0007669"/>
    <property type="project" value="InterPro"/>
</dbReference>
<dbReference type="PANTHER" id="PTHR47338:SF10">
    <property type="entry name" value="TRANSCRIPTION FACTOR DOMAIN-CONTAINING PROTEIN-RELATED"/>
    <property type="match status" value="1"/>
</dbReference>
<dbReference type="EMBL" id="JANPWZ010000497">
    <property type="protein sequence ID" value="KAJ3576114.1"/>
    <property type="molecule type" value="Genomic_DNA"/>
</dbReference>
<protein>
    <recommendedName>
        <fullName evidence="7">VOC domain-containing protein</fullName>
    </recommendedName>
</protein>
<evidence type="ECO:0000256" key="1">
    <source>
        <dbReference type="ARBA" id="ARBA00004123"/>
    </source>
</evidence>
<name>A0A9W8TMG8_9PEZI</name>
<dbReference type="InterPro" id="IPR007219">
    <property type="entry name" value="XnlR_reg_dom"/>
</dbReference>
<feature type="region of interest" description="Disordered" evidence="6">
    <location>
        <begin position="369"/>
        <end position="399"/>
    </location>
</feature>
<dbReference type="InterPro" id="IPR029068">
    <property type="entry name" value="Glyas_Bleomycin-R_OHBP_Dase"/>
</dbReference>
<dbReference type="PROSITE" id="PS51819">
    <property type="entry name" value="VOC"/>
    <property type="match status" value="1"/>
</dbReference>
<keyword evidence="4" id="KW-0804">Transcription</keyword>
<evidence type="ECO:0000256" key="3">
    <source>
        <dbReference type="ARBA" id="ARBA00023015"/>
    </source>
</evidence>
<keyword evidence="3" id="KW-0805">Transcription regulation</keyword>
<evidence type="ECO:0000313" key="8">
    <source>
        <dbReference type="EMBL" id="KAJ3576114.1"/>
    </source>
</evidence>
<gene>
    <name evidence="8" type="ORF">NPX13_g3812</name>
</gene>
<dbReference type="GO" id="GO:0006351">
    <property type="term" value="P:DNA-templated transcription"/>
    <property type="evidence" value="ECO:0007669"/>
    <property type="project" value="InterPro"/>
</dbReference>
<dbReference type="CDD" id="cd12148">
    <property type="entry name" value="fungal_TF_MHR"/>
    <property type="match status" value="1"/>
</dbReference>
<dbReference type="Pfam" id="PF04082">
    <property type="entry name" value="Fungal_trans"/>
    <property type="match status" value="1"/>
</dbReference>
<evidence type="ECO:0000256" key="4">
    <source>
        <dbReference type="ARBA" id="ARBA00023163"/>
    </source>
</evidence>
<feature type="domain" description="VOC" evidence="7">
    <location>
        <begin position="192"/>
        <end position="321"/>
    </location>
</feature>
<dbReference type="InterPro" id="IPR004360">
    <property type="entry name" value="Glyas_Fos-R_dOase_dom"/>
</dbReference>
<dbReference type="InterPro" id="IPR001138">
    <property type="entry name" value="Zn2Cys6_DnaBD"/>
</dbReference>
<dbReference type="GO" id="GO:0005634">
    <property type="term" value="C:nucleus"/>
    <property type="evidence" value="ECO:0007669"/>
    <property type="project" value="UniProtKB-SubCell"/>
</dbReference>
<proteinExistence type="predicted"/>
<dbReference type="GO" id="GO:0008270">
    <property type="term" value="F:zinc ion binding"/>
    <property type="evidence" value="ECO:0007669"/>
    <property type="project" value="InterPro"/>
</dbReference>
<dbReference type="FunFam" id="3.10.180.10:FF:000034">
    <property type="entry name" value="Glyoxalase/Bleomycin resistance protein/Dihydroxybiphenyl dioxygenase"/>
    <property type="match status" value="1"/>
</dbReference>
<reference evidence="8" key="1">
    <citation type="submission" date="2022-07" db="EMBL/GenBank/DDBJ databases">
        <title>Genome Sequence of Xylaria arbuscula.</title>
        <authorList>
            <person name="Buettner E."/>
        </authorList>
    </citation>
    <scope>NUCLEOTIDE SEQUENCE</scope>
    <source>
        <strain evidence="8">VT107</strain>
    </source>
</reference>
<keyword evidence="2" id="KW-0479">Metal-binding</keyword>
<dbReference type="InterPro" id="IPR037523">
    <property type="entry name" value="VOC_core"/>
</dbReference>
<dbReference type="SUPFAM" id="SSF54593">
    <property type="entry name" value="Glyoxalase/Bleomycin resistance protein/Dihydroxybiphenyl dioxygenase"/>
    <property type="match status" value="1"/>
</dbReference>
<feature type="compositionally biased region" description="Polar residues" evidence="6">
    <location>
        <begin position="389"/>
        <end position="399"/>
    </location>
</feature>
<evidence type="ECO:0000256" key="6">
    <source>
        <dbReference type="SAM" id="MobiDB-lite"/>
    </source>
</evidence>
<evidence type="ECO:0000313" key="9">
    <source>
        <dbReference type="Proteomes" id="UP001148614"/>
    </source>
</evidence>
<evidence type="ECO:0000259" key="7">
    <source>
        <dbReference type="PROSITE" id="PS51819"/>
    </source>
</evidence>